<proteinExistence type="predicted"/>
<accession>E4Y678</accession>
<organism evidence="2">
    <name type="scientific">Oikopleura dioica</name>
    <name type="common">Tunicate</name>
    <dbReference type="NCBI Taxonomy" id="34765"/>
    <lineage>
        <taxon>Eukaryota</taxon>
        <taxon>Metazoa</taxon>
        <taxon>Chordata</taxon>
        <taxon>Tunicata</taxon>
        <taxon>Appendicularia</taxon>
        <taxon>Copelata</taxon>
        <taxon>Oikopleuridae</taxon>
        <taxon>Oikopleura</taxon>
    </lineage>
</organism>
<protein>
    <submittedName>
        <fullName evidence="2">Uncharacterized protein</fullName>
    </submittedName>
</protein>
<evidence type="ECO:0000313" key="2">
    <source>
        <dbReference type="EMBL" id="CBY31128.1"/>
    </source>
</evidence>
<dbReference type="EMBL" id="FN654293">
    <property type="protein sequence ID" value="CBY31128.1"/>
    <property type="molecule type" value="Genomic_DNA"/>
</dbReference>
<dbReference type="AlphaFoldDB" id="E4Y678"/>
<gene>
    <name evidence="2" type="ORF">GSOID_T00019088001</name>
</gene>
<reference evidence="2" key="1">
    <citation type="journal article" date="2010" name="Science">
        <title>Plasticity of animal genome architecture unmasked by rapid evolution of a pelagic tunicate.</title>
        <authorList>
            <person name="Denoeud F."/>
            <person name="Henriet S."/>
            <person name="Mungpakdee S."/>
            <person name="Aury J.M."/>
            <person name="Da Silva C."/>
            <person name="Brinkmann H."/>
            <person name="Mikhaleva J."/>
            <person name="Olsen L.C."/>
            <person name="Jubin C."/>
            <person name="Canestro C."/>
            <person name="Bouquet J.M."/>
            <person name="Danks G."/>
            <person name="Poulain J."/>
            <person name="Campsteijn C."/>
            <person name="Adamski M."/>
            <person name="Cross I."/>
            <person name="Yadetie F."/>
            <person name="Muffato M."/>
            <person name="Louis A."/>
            <person name="Butcher S."/>
            <person name="Tsagkogeorga G."/>
            <person name="Konrad A."/>
            <person name="Singh S."/>
            <person name="Jensen M.F."/>
            <person name="Cong E.H."/>
            <person name="Eikeseth-Otteraa H."/>
            <person name="Noel B."/>
            <person name="Anthouard V."/>
            <person name="Porcel B.M."/>
            <person name="Kachouri-Lafond R."/>
            <person name="Nishino A."/>
            <person name="Ugolini M."/>
            <person name="Chourrout P."/>
            <person name="Nishida H."/>
            <person name="Aasland R."/>
            <person name="Huzurbazar S."/>
            <person name="Westhof E."/>
            <person name="Delsuc F."/>
            <person name="Lehrach H."/>
            <person name="Reinhardt R."/>
            <person name="Weissenbach J."/>
            <person name="Roy S.W."/>
            <person name="Artiguenave F."/>
            <person name="Postlethwait J.H."/>
            <person name="Manak J.R."/>
            <person name="Thompson E.M."/>
            <person name="Jaillon O."/>
            <person name="Du Pasquier L."/>
            <person name="Boudinot P."/>
            <person name="Liberles D.A."/>
            <person name="Volff J.N."/>
            <person name="Philippe H."/>
            <person name="Lenhard B."/>
            <person name="Roest Crollius H."/>
            <person name="Wincker P."/>
            <person name="Chourrout D."/>
        </authorList>
    </citation>
    <scope>NUCLEOTIDE SEQUENCE [LARGE SCALE GENOMIC DNA]</scope>
</reference>
<evidence type="ECO:0000256" key="1">
    <source>
        <dbReference type="SAM" id="MobiDB-lite"/>
    </source>
</evidence>
<sequence length="202" mass="23432">MHLPAMKSRKTPERISGMGENYTPDFDPTDKAIKNSLKYREVCIYILDVQNHHKQPTKACEIIQQMNDERVLRGLTELIFPTKKICKEAQDAANKLQFSDKSGLYFSVISDKLEISFADIENESWLFSRENYHTLLAMRYTNLPLHSELIEREFAPIYEYTSDDWFNFYDDAQTQLIDSASATRLSTIDAAILALIALFNRF</sequence>
<name>E4Y678_OIKDI</name>
<dbReference type="Proteomes" id="UP000011014">
    <property type="component" value="Unassembled WGS sequence"/>
</dbReference>
<feature type="region of interest" description="Disordered" evidence="1">
    <location>
        <begin position="1"/>
        <end position="23"/>
    </location>
</feature>